<name>A0A918I335_9ACTN</name>
<reference evidence="1" key="1">
    <citation type="journal article" date="2014" name="Int. J. Syst. Evol. Microbiol.">
        <title>Complete genome sequence of Corynebacterium casei LMG S-19264T (=DSM 44701T), isolated from a smear-ripened cheese.</title>
        <authorList>
            <consortium name="US DOE Joint Genome Institute (JGI-PGF)"/>
            <person name="Walter F."/>
            <person name="Albersmeier A."/>
            <person name="Kalinowski J."/>
            <person name="Ruckert C."/>
        </authorList>
    </citation>
    <scope>NUCLEOTIDE SEQUENCE</scope>
    <source>
        <strain evidence="1">JCM 4391</strain>
    </source>
</reference>
<organism evidence="1 2">
    <name type="scientific">Streptomyces lavendofoliae</name>
    <dbReference type="NCBI Taxonomy" id="67314"/>
    <lineage>
        <taxon>Bacteria</taxon>
        <taxon>Bacillati</taxon>
        <taxon>Actinomycetota</taxon>
        <taxon>Actinomycetes</taxon>
        <taxon>Kitasatosporales</taxon>
        <taxon>Streptomycetaceae</taxon>
        <taxon>Streptomyces</taxon>
    </lineage>
</organism>
<dbReference type="EMBL" id="BMTP01000020">
    <property type="protein sequence ID" value="GGU62264.1"/>
    <property type="molecule type" value="Genomic_DNA"/>
</dbReference>
<accession>A0A918I335</accession>
<reference evidence="1" key="2">
    <citation type="submission" date="2020-09" db="EMBL/GenBank/DDBJ databases">
        <authorList>
            <person name="Sun Q."/>
            <person name="Ohkuma M."/>
        </authorList>
    </citation>
    <scope>NUCLEOTIDE SEQUENCE</scope>
    <source>
        <strain evidence="1">JCM 4391</strain>
    </source>
</reference>
<dbReference type="AlphaFoldDB" id="A0A918I335"/>
<sequence length="101" mass="11093">MTTTHFTAWLVNDASCLDQPYMDLTILEDELLGEDPANHAAWTTDGSKPIAFYSRTTVDARDGDIDQGIAEAEAAMEASGWRTVGSWDVVDNAYIVPVERV</sequence>
<comment type="caution">
    <text evidence="1">The sequence shown here is derived from an EMBL/GenBank/DDBJ whole genome shotgun (WGS) entry which is preliminary data.</text>
</comment>
<evidence type="ECO:0000313" key="1">
    <source>
        <dbReference type="EMBL" id="GGU62264.1"/>
    </source>
</evidence>
<dbReference type="Proteomes" id="UP000636661">
    <property type="component" value="Unassembled WGS sequence"/>
</dbReference>
<evidence type="ECO:0000313" key="2">
    <source>
        <dbReference type="Proteomes" id="UP000636661"/>
    </source>
</evidence>
<keyword evidence="2" id="KW-1185">Reference proteome</keyword>
<dbReference type="RefSeq" id="WP_189554312.1">
    <property type="nucleotide sequence ID" value="NZ_BMTP01000020.1"/>
</dbReference>
<gene>
    <name evidence="1" type="ORF">GCM10010274_58800</name>
</gene>
<proteinExistence type="predicted"/>
<protein>
    <submittedName>
        <fullName evidence="1">Uncharacterized protein</fullName>
    </submittedName>
</protein>